<proteinExistence type="predicted"/>
<dbReference type="KEGG" id="nde:NIDE2140"/>
<dbReference type="STRING" id="330214.NIDE2140"/>
<sequence length="132" mass="14990">MTAGDLRRFPHHRQFVKFCGLDLSTQQSGQFRGTSRLSKHGNARLRYAFWMAANGAVRMRQHTFREKYARYIKADPQNPDRKRKALCAVAAKVARVAHGLIKTGTDYRPYFEALPPSGALRSRGPSRQVLTS</sequence>
<dbReference type="Proteomes" id="UP000001660">
    <property type="component" value="Chromosome"/>
</dbReference>
<gene>
    <name evidence="2" type="ORF">NIDE2140</name>
</gene>
<dbReference type="Pfam" id="PF02371">
    <property type="entry name" value="Transposase_20"/>
    <property type="match status" value="1"/>
</dbReference>
<name>D8PF51_9BACT</name>
<evidence type="ECO:0000259" key="1">
    <source>
        <dbReference type="Pfam" id="PF02371"/>
    </source>
</evidence>
<reference evidence="2 3" key="1">
    <citation type="journal article" date="2010" name="Proc. Natl. Acad. Sci. U.S.A.">
        <title>A Nitrospira metagenome illuminates the physiology and evolution of globally important nitrite-oxidizing bacteria.</title>
        <authorList>
            <person name="Lucker S."/>
            <person name="Wagner M."/>
            <person name="Maixner F."/>
            <person name="Pelletier E."/>
            <person name="Koch H."/>
            <person name="Vacherie B."/>
            <person name="Rattei T."/>
            <person name="Sinninghe Damste J."/>
            <person name="Spieck E."/>
            <person name="Le Paslier D."/>
            <person name="Daims H."/>
        </authorList>
    </citation>
    <scope>NUCLEOTIDE SEQUENCE [LARGE SCALE GENOMIC DNA]</scope>
</reference>
<dbReference type="eggNOG" id="COG3547">
    <property type="taxonomic scope" value="Bacteria"/>
</dbReference>
<feature type="domain" description="Transposase IS116/IS110/IS902 C-terminal" evidence="1">
    <location>
        <begin position="2"/>
        <end position="68"/>
    </location>
</feature>
<dbReference type="HOGENOM" id="CLU_1871518_0_0_0"/>
<evidence type="ECO:0000313" key="2">
    <source>
        <dbReference type="EMBL" id="CBK41860.1"/>
    </source>
</evidence>
<keyword evidence="3" id="KW-1185">Reference proteome</keyword>
<protein>
    <submittedName>
        <fullName evidence="2">Putative Transposase</fullName>
    </submittedName>
</protein>
<dbReference type="GO" id="GO:0006313">
    <property type="term" value="P:DNA transposition"/>
    <property type="evidence" value="ECO:0007669"/>
    <property type="project" value="InterPro"/>
</dbReference>
<dbReference type="InterPro" id="IPR047650">
    <property type="entry name" value="Transpos_IS110"/>
</dbReference>
<dbReference type="PANTHER" id="PTHR33055">
    <property type="entry name" value="TRANSPOSASE FOR INSERTION SEQUENCE ELEMENT IS1111A"/>
    <property type="match status" value="1"/>
</dbReference>
<dbReference type="GO" id="GO:0004803">
    <property type="term" value="F:transposase activity"/>
    <property type="evidence" value="ECO:0007669"/>
    <property type="project" value="InterPro"/>
</dbReference>
<organism evidence="2 3">
    <name type="scientific">Nitrospira defluvii</name>
    <dbReference type="NCBI Taxonomy" id="330214"/>
    <lineage>
        <taxon>Bacteria</taxon>
        <taxon>Pseudomonadati</taxon>
        <taxon>Nitrospirota</taxon>
        <taxon>Nitrospiria</taxon>
        <taxon>Nitrospirales</taxon>
        <taxon>Nitrospiraceae</taxon>
        <taxon>Nitrospira</taxon>
    </lineage>
</organism>
<dbReference type="InterPro" id="IPR003346">
    <property type="entry name" value="Transposase_20"/>
</dbReference>
<dbReference type="AlphaFoldDB" id="D8PF51"/>
<dbReference type="EMBL" id="FP929003">
    <property type="protein sequence ID" value="CBK41860.1"/>
    <property type="molecule type" value="Genomic_DNA"/>
</dbReference>
<evidence type="ECO:0000313" key="3">
    <source>
        <dbReference type="Proteomes" id="UP000001660"/>
    </source>
</evidence>
<dbReference type="GO" id="GO:0003677">
    <property type="term" value="F:DNA binding"/>
    <property type="evidence" value="ECO:0007669"/>
    <property type="project" value="InterPro"/>
</dbReference>
<accession>D8PF51</accession>